<feature type="domain" description="Tyr recombinase" evidence="2">
    <location>
        <begin position="1"/>
        <end position="185"/>
    </location>
</feature>
<evidence type="ECO:0000313" key="3">
    <source>
        <dbReference type="EMBL" id="TXL81273.1"/>
    </source>
</evidence>
<dbReference type="InterPro" id="IPR010921">
    <property type="entry name" value="Trp_repressor/repl_initiator"/>
</dbReference>
<dbReference type="Proteomes" id="UP000426772">
    <property type="component" value="Unassembled WGS sequence"/>
</dbReference>
<dbReference type="InterPro" id="IPR002514">
    <property type="entry name" value="Transposase_8"/>
</dbReference>
<evidence type="ECO:0000313" key="4">
    <source>
        <dbReference type="Proteomes" id="UP000426772"/>
    </source>
</evidence>
<dbReference type="EMBL" id="RCNL01000001">
    <property type="protein sequence ID" value="TXL81273.1"/>
    <property type="molecule type" value="Genomic_DNA"/>
</dbReference>
<dbReference type="PROSITE" id="PS51898">
    <property type="entry name" value="TYR_RECOMBINASE"/>
    <property type="match status" value="1"/>
</dbReference>
<dbReference type="SUPFAM" id="SSF48295">
    <property type="entry name" value="TrpR-like"/>
    <property type="match status" value="1"/>
</dbReference>
<dbReference type="PANTHER" id="PTHR37936:SF3">
    <property type="entry name" value="TRANSPOSASE INSC FOR INSERTION ELEMENT IS2A-RELATED"/>
    <property type="match status" value="1"/>
</dbReference>
<dbReference type="SUPFAM" id="SSF56349">
    <property type="entry name" value="DNA breaking-rejoining enzymes"/>
    <property type="match status" value="1"/>
</dbReference>
<dbReference type="Pfam" id="PF00589">
    <property type="entry name" value="Phage_integrase"/>
    <property type="match status" value="1"/>
</dbReference>
<dbReference type="CDD" id="cd00796">
    <property type="entry name" value="INT_Rci_Hp1_C"/>
    <property type="match status" value="1"/>
</dbReference>
<gene>
    <name evidence="3" type="ORF">D9O29_04040</name>
</gene>
<protein>
    <recommendedName>
        <fullName evidence="2">Tyr recombinase domain-containing protein</fullName>
    </recommendedName>
</protein>
<dbReference type="InterPro" id="IPR013762">
    <property type="entry name" value="Integrase-like_cat_sf"/>
</dbReference>
<sequence length="210" mass="23727">MINTSQNNKMVEFLSGPKRRLGRTPQEKITIIQQTMELGMTVTHVVCLHGINANQIFKRRRQYEDGSLTAVSSGEEVVLASKLAAACEQIRELKRLQDKKTINDGTTTASVRKMRVDSNTAWRAALKRAGIEDFRFHDLRHTWASWLIQAGVPLSALQEMGGWESIEMVQRYAHLAPNHLTEHARQIDAIFCSRVPNLSHVENLVVEVKG</sequence>
<organism evidence="3 4">
    <name type="scientific">Pantoea vagans</name>
    <dbReference type="NCBI Taxonomy" id="470934"/>
    <lineage>
        <taxon>Bacteria</taxon>
        <taxon>Pseudomonadati</taxon>
        <taxon>Pseudomonadota</taxon>
        <taxon>Gammaproteobacteria</taxon>
        <taxon>Enterobacterales</taxon>
        <taxon>Erwiniaceae</taxon>
        <taxon>Pantoea</taxon>
    </lineage>
</organism>
<keyword evidence="4" id="KW-1185">Reference proteome</keyword>
<comment type="caution">
    <text evidence="3">The sequence shown here is derived from an EMBL/GenBank/DDBJ whole genome shotgun (WGS) entry which is preliminary data.</text>
</comment>
<dbReference type="Gene3D" id="1.10.443.10">
    <property type="entry name" value="Intergrase catalytic core"/>
    <property type="match status" value="1"/>
</dbReference>
<evidence type="ECO:0000259" key="2">
    <source>
        <dbReference type="PROSITE" id="PS51898"/>
    </source>
</evidence>
<dbReference type="InterPro" id="IPR011010">
    <property type="entry name" value="DNA_brk_join_enz"/>
</dbReference>
<keyword evidence="1" id="KW-0233">DNA recombination</keyword>
<accession>A0ABY3LLA8</accession>
<evidence type="ECO:0000256" key="1">
    <source>
        <dbReference type="ARBA" id="ARBA00023172"/>
    </source>
</evidence>
<dbReference type="PANTHER" id="PTHR37936">
    <property type="entry name" value="TRANSPOSASE INSC FOR INSERTION ELEMENT IS2A-RELATED"/>
    <property type="match status" value="1"/>
</dbReference>
<proteinExistence type="predicted"/>
<name>A0ABY3LLA8_9GAMM</name>
<reference evidence="3 4" key="1">
    <citation type="submission" date="2018-10" db="EMBL/GenBank/DDBJ databases">
        <title>Draft genome sequence of Pantoea vagans isolated from corpses of the sugarcane aphid Melanaphis sacchari Zehntner.</title>
        <authorList>
            <person name="Toledo E."/>
            <person name="Pena G."/>
            <person name="Lozano L."/>
        </authorList>
    </citation>
    <scope>NUCLEOTIDE SEQUENCE [LARGE SCALE GENOMIC DNA]</scope>
    <source>
        <strain evidence="3 4">ET-90</strain>
    </source>
</reference>
<dbReference type="InterPro" id="IPR002104">
    <property type="entry name" value="Integrase_catalytic"/>
</dbReference>
<dbReference type="Pfam" id="PF01527">
    <property type="entry name" value="HTH_Tnp_1"/>
    <property type="match status" value="1"/>
</dbReference>